<evidence type="ECO:0000313" key="3">
    <source>
        <dbReference type="Proteomes" id="UP000515683"/>
    </source>
</evidence>
<organism evidence="2 3">
    <name type="scientific">Synechococcus phage S-SCSM1</name>
    <dbReference type="NCBI Taxonomy" id="2588487"/>
    <lineage>
        <taxon>Viruses</taxon>
        <taxon>Duplodnaviria</taxon>
        <taxon>Heunggongvirae</taxon>
        <taxon>Uroviricota</taxon>
        <taxon>Caudoviricetes</taxon>
        <taxon>Pantevenvirales</taxon>
        <taxon>Kyanoviridae</taxon>
        <taxon>Zhoulongquanvirus</taxon>
        <taxon>Zhoulongquanvirus esscess</taxon>
    </lineage>
</organism>
<protein>
    <submittedName>
        <fullName evidence="2">High light inducible protein</fullName>
    </submittedName>
</protein>
<proteinExistence type="predicted"/>
<evidence type="ECO:0000256" key="1">
    <source>
        <dbReference type="SAM" id="Phobius"/>
    </source>
</evidence>
<sequence>MNEKAERINGWAAMIGVIAAMGSYAATGQIIPGVW</sequence>
<evidence type="ECO:0000313" key="2">
    <source>
        <dbReference type="EMBL" id="QFG06398.1"/>
    </source>
</evidence>
<dbReference type="EMBL" id="MK867354">
    <property type="protein sequence ID" value="QFG06398.1"/>
    <property type="molecule type" value="Genomic_DNA"/>
</dbReference>
<dbReference type="Proteomes" id="UP000515683">
    <property type="component" value="Segment"/>
</dbReference>
<keyword evidence="1" id="KW-0812">Transmembrane</keyword>
<feature type="transmembrane region" description="Helical" evidence="1">
    <location>
        <begin position="12"/>
        <end position="31"/>
    </location>
</feature>
<accession>A0A6M2ZHH9</accession>
<keyword evidence="1" id="KW-1133">Transmembrane helix</keyword>
<gene>
    <name evidence="2" type="ORF">SSCSM1_139</name>
</gene>
<name>A0A6M2ZHH9_9CAUD</name>
<reference evidence="2" key="1">
    <citation type="submission" date="2019-04" db="EMBL/GenBank/DDBJ databases">
        <title>Genomic and proteomic characterization of cyanophage S-SCSM1 provides new insights into understanding the viral gene diversity and phage-host interactions.</title>
        <authorList>
            <person name="Wang Q."/>
            <person name="Xu Y."/>
            <person name="Jiao N."/>
            <person name="Zhang R."/>
        </authorList>
    </citation>
    <scope>NUCLEOTIDE SEQUENCE [LARGE SCALE GENOMIC DNA]</scope>
</reference>
<dbReference type="SUPFAM" id="SSF103511">
    <property type="entry name" value="Chlorophyll a-b binding protein"/>
    <property type="match status" value="1"/>
</dbReference>
<keyword evidence="1" id="KW-0472">Membrane</keyword>
<keyword evidence="3" id="KW-1185">Reference proteome</keyword>